<reference evidence="2" key="1">
    <citation type="journal article" date="2023" name="Mol. Ecol. Resour.">
        <title>Chromosome-level genome assembly of a triploid poplar Populus alba 'Berolinensis'.</title>
        <authorList>
            <person name="Chen S."/>
            <person name="Yu Y."/>
            <person name="Wang X."/>
            <person name="Wang S."/>
            <person name="Zhang T."/>
            <person name="Zhou Y."/>
            <person name="He R."/>
            <person name="Meng N."/>
            <person name="Wang Y."/>
            <person name="Liu W."/>
            <person name="Liu Z."/>
            <person name="Liu J."/>
            <person name="Guo Q."/>
            <person name="Huang H."/>
            <person name="Sederoff R.R."/>
            <person name="Wang G."/>
            <person name="Qu G."/>
            <person name="Chen S."/>
        </authorList>
    </citation>
    <scope>NUCLEOTIDE SEQUENCE</scope>
    <source>
        <strain evidence="2">SC-2020</strain>
    </source>
</reference>
<accession>A0AAD6R9S3</accession>
<dbReference type="AlphaFoldDB" id="A0AAD6R9S3"/>
<organism evidence="2 3">
    <name type="scientific">Populus alba x Populus x berolinensis</name>
    <dbReference type="NCBI Taxonomy" id="444605"/>
    <lineage>
        <taxon>Eukaryota</taxon>
        <taxon>Viridiplantae</taxon>
        <taxon>Streptophyta</taxon>
        <taxon>Embryophyta</taxon>
        <taxon>Tracheophyta</taxon>
        <taxon>Spermatophyta</taxon>
        <taxon>Magnoliopsida</taxon>
        <taxon>eudicotyledons</taxon>
        <taxon>Gunneridae</taxon>
        <taxon>Pentapetalae</taxon>
        <taxon>rosids</taxon>
        <taxon>fabids</taxon>
        <taxon>Malpighiales</taxon>
        <taxon>Salicaceae</taxon>
        <taxon>Saliceae</taxon>
        <taxon>Populus</taxon>
    </lineage>
</organism>
<feature type="transmembrane region" description="Helical" evidence="1">
    <location>
        <begin position="6"/>
        <end position="26"/>
    </location>
</feature>
<gene>
    <name evidence="2" type="ORF">NC653_009590</name>
</gene>
<proteinExistence type="predicted"/>
<name>A0AAD6R9S3_9ROSI</name>
<evidence type="ECO:0000256" key="1">
    <source>
        <dbReference type="SAM" id="Phobius"/>
    </source>
</evidence>
<evidence type="ECO:0000313" key="2">
    <source>
        <dbReference type="EMBL" id="KAJ7004796.1"/>
    </source>
</evidence>
<keyword evidence="1" id="KW-0472">Membrane</keyword>
<sequence>MIIPPIYNHLLIIHGVNIISGGFPWLKFAYLSCRLRSPIKLNKAYASCVVNVDALV</sequence>
<comment type="caution">
    <text evidence="2">The sequence shown here is derived from an EMBL/GenBank/DDBJ whole genome shotgun (WGS) entry which is preliminary data.</text>
</comment>
<dbReference type="EMBL" id="JAQIZT010000003">
    <property type="protein sequence ID" value="KAJ7004796.1"/>
    <property type="molecule type" value="Genomic_DNA"/>
</dbReference>
<keyword evidence="1" id="KW-1133">Transmembrane helix</keyword>
<keyword evidence="3" id="KW-1185">Reference proteome</keyword>
<evidence type="ECO:0000313" key="3">
    <source>
        <dbReference type="Proteomes" id="UP001164929"/>
    </source>
</evidence>
<dbReference type="Proteomes" id="UP001164929">
    <property type="component" value="Chromosome 3"/>
</dbReference>
<protein>
    <submittedName>
        <fullName evidence="2">Uncharacterized protein</fullName>
    </submittedName>
</protein>
<keyword evidence="1" id="KW-0812">Transmembrane</keyword>